<dbReference type="InterPro" id="IPR016084">
    <property type="entry name" value="Haem_Oase-like_multi-hlx"/>
</dbReference>
<comment type="pathway">
    <text evidence="2 9">Cofactor biosynthesis; thiamine diphosphate biosynthesis.</text>
</comment>
<sequence>MSFSALCREHADQWWEGSFQHPFVQGIGSGELSLESFKYYVMQDSYYLAHFAKIQSFGAAHAKDLHTTNRMAIHAQGTYEAEMALHKSFSVLLNITEDEVKSFRPAPTAYAYTSHLYRAAMSGDLGNIIAALLPCYWLYLEVGERLKHEKPESEVYQEWISAYNGDWFRELVEEQIQRLDELAEKAGPEQKQEMMEYFWLSSYYEYYFWEMAYKREGYNLTEEGPVNTVL</sequence>
<gene>
    <name evidence="11" type="primary">tenA</name>
    <name evidence="11" type="ORF">GJU40_16325</name>
</gene>
<dbReference type="CDD" id="cd19364">
    <property type="entry name" value="TenA_C_BsTenA-like"/>
    <property type="match status" value="1"/>
</dbReference>
<dbReference type="InterPro" id="IPR004305">
    <property type="entry name" value="Thiaminase-2/PQQC"/>
</dbReference>
<comment type="caution">
    <text evidence="11">The sequence shown here is derived from an EMBL/GenBank/DDBJ whole genome shotgun (WGS) entry which is preliminary data.</text>
</comment>
<dbReference type="RefSeq" id="WP_154309170.1">
    <property type="nucleotide sequence ID" value="NZ_WKKI01000042.1"/>
</dbReference>
<dbReference type="GO" id="GO:0050334">
    <property type="term" value="F:thiaminase activity"/>
    <property type="evidence" value="ECO:0007669"/>
    <property type="project" value="UniProtKB-EC"/>
</dbReference>
<keyword evidence="7 9" id="KW-0784">Thiamine biosynthesis</keyword>
<dbReference type="OrthoDB" id="34166at2"/>
<dbReference type="AlphaFoldDB" id="A0A7X2J340"/>
<feature type="domain" description="Thiaminase-2/PQQC" evidence="10">
    <location>
        <begin position="10"/>
        <end position="214"/>
    </location>
</feature>
<accession>A0A7X2J340</accession>
<dbReference type="InterPro" id="IPR027574">
    <property type="entry name" value="Thiaminase_II"/>
</dbReference>
<dbReference type="Proteomes" id="UP000448867">
    <property type="component" value="Unassembled WGS sequence"/>
</dbReference>
<keyword evidence="9" id="KW-0378">Hydrolase</keyword>
<evidence type="ECO:0000256" key="6">
    <source>
        <dbReference type="ARBA" id="ARBA00013647"/>
    </source>
</evidence>
<evidence type="ECO:0000256" key="2">
    <source>
        <dbReference type="ARBA" id="ARBA00004948"/>
    </source>
</evidence>
<reference evidence="11 12" key="1">
    <citation type="submission" date="2019-11" db="EMBL/GenBank/DDBJ databases">
        <title>Bacillus lacus genome.</title>
        <authorList>
            <person name="Allen C.J."/>
            <person name="Newman J.D."/>
        </authorList>
    </citation>
    <scope>NUCLEOTIDE SEQUENCE [LARGE SCALE GENOMIC DNA]</scope>
    <source>
        <strain evidence="11 12">KCTC 33946</strain>
    </source>
</reference>
<evidence type="ECO:0000313" key="11">
    <source>
        <dbReference type="EMBL" id="MRX73708.1"/>
    </source>
</evidence>
<comment type="catalytic activity">
    <reaction evidence="1 9">
        <text>4-amino-5-aminomethyl-2-methylpyrimidine + H2O = 4-amino-5-hydroxymethyl-2-methylpyrimidine + NH4(+)</text>
        <dbReference type="Rhea" id="RHEA:31799"/>
        <dbReference type="ChEBI" id="CHEBI:15377"/>
        <dbReference type="ChEBI" id="CHEBI:16892"/>
        <dbReference type="ChEBI" id="CHEBI:28938"/>
        <dbReference type="ChEBI" id="CHEBI:63416"/>
        <dbReference type="EC" id="3.5.99.2"/>
    </reaction>
</comment>
<proteinExistence type="inferred from homology"/>
<dbReference type="SUPFAM" id="SSF48613">
    <property type="entry name" value="Heme oxygenase-like"/>
    <property type="match status" value="1"/>
</dbReference>
<protein>
    <recommendedName>
        <fullName evidence="6 9">Aminopyrimidine aminohydrolase</fullName>
        <ecNumber evidence="5 9">3.5.99.2</ecNumber>
    </recommendedName>
</protein>
<evidence type="ECO:0000259" key="10">
    <source>
        <dbReference type="Pfam" id="PF03070"/>
    </source>
</evidence>
<dbReference type="Gene3D" id="1.20.910.10">
    <property type="entry name" value="Heme oxygenase-like"/>
    <property type="match status" value="1"/>
</dbReference>
<dbReference type="PANTHER" id="PTHR43198:SF2">
    <property type="entry name" value="SI:CH1073-67J19.1-RELATED"/>
    <property type="match status" value="1"/>
</dbReference>
<comment type="subunit">
    <text evidence="4">Homotetramer.</text>
</comment>
<comment type="similarity">
    <text evidence="3 9">Belongs to the TenA family.</text>
</comment>
<keyword evidence="12" id="KW-1185">Reference proteome</keyword>
<dbReference type="GO" id="GO:0009228">
    <property type="term" value="P:thiamine biosynthetic process"/>
    <property type="evidence" value="ECO:0007669"/>
    <property type="project" value="UniProtKB-KW"/>
</dbReference>
<dbReference type="Pfam" id="PF03070">
    <property type="entry name" value="TENA_THI-4"/>
    <property type="match status" value="1"/>
</dbReference>
<dbReference type="PANTHER" id="PTHR43198">
    <property type="entry name" value="BIFUNCTIONAL TH2 PROTEIN"/>
    <property type="match status" value="1"/>
</dbReference>
<comment type="function">
    <text evidence="9">Catalyzes an amino-pyrimidine hydrolysis reaction at the C5' of the pyrimidine moiety of thiamine compounds, a reaction that is part of a thiamine salvage pathway.</text>
</comment>
<dbReference type="NCBIfam" id="TIGR04306">
    <property type="entry name" value="salvage_TenA"/>
    <property type="match status" value="1"/>
</dbReference>
<dbReference type="EMBL" id="WKKI01000042">
    <property type="protein sequence ID" value="MRX73708.1"/>
    <property type="molecule type" value="Genomic_DNA"/>
</dbReference>
<name>A0A7X2J340_9BACI</name>
<evidence type="ECO:0000313" key="12">
    <source>
        <dbReference type="Proteomes" id="UP000448867"/>
    </source>
</evidence>
<comment type="catalytic activity">
    <reaction evidence="8 9">
        <text>thiamine + H2O = 5-(2-hydroxyethyl)-4-methylthiazole + 4-amino-5-hydroxymethyl-2-methylpyrimidine + H(+)</text>
        <dbReference type="Rhea" id="RHEA:17509"/>
        <dbReference type="ChEBI" id="CHEBI:15377"/>
        <dbReference type="ChEBI" id="CHEBI:15378"/>
        <dbReference type="ChEBI" id="CHEBI:16892"/>
        <dbReference type="ChEBI" id="CHEBI:17957"/>
        <dbReference type="ChEBI" id="CHEBI:18385"/>
        <dbReference type="EC" id="3.5.99.2"/>
    </reaction>
</comment>
<evidence type="ECO:0000256" key="9">
    <source>
        <dbReference type="RuleBase" id="RU363093"/>
    </source>
</evidence>
<evidence type="ECO:0000256" key="5">
    <source>
        <dbReference type="ARBA" id="ARBA00012684"/>
    </source>
</evidence>
<dbReference type="GO" id="GO:0009229">
    <property type="term" value="P:thiamine diphosphate biosynthetic process"/>
    <property type="evidence" value="ECO:0007669"/>
    <property type="project" value="UniProtKB-UniPathway"/>
</dbReference>
<evidence type="ECO:0000256" key="7">
    <source>
        <dbReference type="ARBA" id="ARBA00022977"/>
    </source>
</evidence>
<evidence type="ECO:0000256" key="3">
    <source>
        <dbReference type="ARBA" id="ARBA00010264"/>
    </source>
</evidence>
<dbReference type="GO" id="GO:0005829">
    <property type="term" value="C:cytosol"/>
    <property type="evidence" value="ECO:0007669"/>
    <property type="project" value="TreeGrafter"/>
</dbReference>
<evidence type="ECO:0000256" key="1">
    <source>
        <dbReference type="ARBA" id="ARBA00001881"/>
    </source>
</evidence>
<evidence type="ECO:0000256" key="4">
    <source>
        <dbReference type="ARBA" id="ARBA00011881"/>
    </source>
</evidence>
<evidence type="ECO:0000256" key="8">
    <source>
        <dbReference type="ARBA" id="ARBA00048337"/>
    </source>
</evidence>
<organism evidence="11 12">
    <name type="scientific">Metabacillus lacus</name>
    <dbReference type="NCBI Taxonomy" id="1983721"/>
    <lineage>
        <taxon>Bacteria</taxon>
        <taxon>Bacillati</taxon>
        <taxon>Bacillota</taxon>
        <taxon>Bacilli</taxon>
        <taxon>Bacillales</taxon>
        <taxon>Bacillaceae</taxon>
        <taxon>Metabacillus</taxon>
    </lineage>
</organism>
<dbReference type="UniPathway" id="UPA00060"/>
<dbReference type="EC" id="3.5.99.2" evidence="5 9"/>
<dbReference type="InterPro" id="IPR050967">
    <property type="entry name" value="Thiamine_Salvage_TenA"/>
</dbReference>